<protein>
    <recommendedName>
        <fullName evidence="4">Substrate of the Dot/Icm secretion system</fullName>
    </recommendedName>
</protein>
<accession>A0ABY4YB45</accession>
<name>A0ABY4YB45_9GAMM</name>
<evidence type="ECO:0000313" key="3">
    <source>
        <dbReference type="Proteomes" id="UP001057474"/>
    </source>
</evidence>
<reference evidence="2" key="1">
    <citation type="submission" date="2021-03" db="EMBL/GenBank/DDBJ databases">
        <title>Legionella lytica PCM 2298.</title>
        <authorList>
            <person name="Koper P."/>
        </authorList>
    </citation>
    <scope>NUCLEOTIDE SEQUENCE</scope>
    <source>
        <strain evidence="2">PCM 2298</strain>
    </source>
</reference>
<dbReference type="RefSeq" id="WP_252581785.1">
    <property type="nucleotide sequence ID" value="NZ_CP071527.1"/>
</dbReference>
<sequence length="508" mass="56642">MQKSAQEKLSTHEEKQLHTALQYLRHFAWNGQLQERNASFQSRYSSHFIAQVFAAPQQTLFTKARQNSMNKPQVRTHSLDELFTLLNNQPMETSSLRQQKKMPPSLNQLSTINPLYIQAQDTRYMPKPAQAGAPLDINHFKFSLPENGCFASSSNPQGEPSRIRSLSVAELQQNNMSFTPTTLSTTHRVCTVVDTQNGTQGAWHAKLVDAGMNRSVLFGLSWDKQQDGEQTIPGTTTTSIALDAATGTIYYRDPITKEQKEYPYAIPMHSGSTVIVGISGRHVYFVVNNSFFPPIPDLLLPVGADIHPLIRIGCPSVKLTMQVMGSKWTAERHPDGSLIDADTNPVANELYLSELRTKVCPHYHAQLLNQQRIELIPEFSELLSNPTLIAAQDLNTQFNLLMILLAKHQCSHETCATPGFIRTLMGDMSSTPIQNDWQRLDDIIPPTRVIELAQILGLKELASILELNTKHAITRSSAQGFFKPNSFAPTQETATPSENSEPKPSPST</sequence>
<dbReference type="Proteomes" id="UP001057474">
    <property type="component" value="Chromosome"/>
</dbReference>
<evidence type="ECO:0000313" key="2">
    <source>
        <dbReference type="EMBL" id="USQ14865.1"/>
    </source>
</evidence>
<keyword evidence="3" id="KW-1185">Reference proteome</keyword>
<gene>
    <name evidence="2" type="ORF">J2N86_06085</name>
</gene>
<evidence type="ECO:0000256" key="1">
    <source>
        <dbReference type="SAM" id="MobiDB-lite"/>
    </source>
</evidence>
<proteinExistence type="predicted"/>
<feature type="region of interest" description="Disordered" evidence="1">
    <location>
        <begin position="483"/>
        <end position="508"/>
    </location>
</feature>
<organism evidence="2 3">
    <name type="scientific">Legionella lytica</name>
    <dbReference type="NCBI Taxonomy" id="96232"/>
    <lineage>
        <taxon>Bacteria</taxon>
        <taxon>Pseudomonadati</taxon>
        <taxon>Pseudomonadota</taxon>
        <taxon>Gammaproteobacteria</taxon>
        <taxon>Legionellales</taxon>
        <taxon>Legionellaceae</taxon>
        <taxon>Legionella</taxon>
    </lineage>
</organism>
<dbReference type="EMBL" id="CP071527">
    <property type="protein sequence ID" value="USQ14865.1"/>
    <property type="molecule type" value="Genomic_DNA"/>
</dbReference>
<evidence type="ECO:0008006" key="4">
    <source>
        <dbReference type="Google" id="ProtNLM"/>
    </source>
</evidence>